<evidence type="ECO:0000313" key="3">
    <source>
        <dbReference type="EMBL" id="KAJ6724628.1"/>
    </source>
</evidence>
<dbReference type="EMBL" id="JAPFFL010000005">
    <property type="protein sequence ID" value="KAJ6724628.1"/>
    <property type="molecule type" value="Genomic_DNA"/>
</dbReference>
<evidence type="ECO:0000256" key="1">
    <source>
        <dbReference type="SAM" id="MobiDB-lite"/>
    </source>
</evidence>
<evidence type="ECO:0000313" key="4">
    <source>
        <dbReference type="Proteomes" id="UP001151529"/>
    </source>
</evidence>
<accession>A0A9Q0U736</accession>
<dbReference type="OrthoDB" id="21449at2759"/>
<feature type="region of interest" description="Disordered" evidence="1">
    <location>
        <begin position="1"/>
        <end position="41"/>
    </location>
</feature>
<dbReference type="Gene3D" id="1.20.1270.220">
    <property type="match status" value="1"/>
</dbReference>
<proteinExistence type="predicted"/>
<comment type="caution">
    <text evidence="3">The sequence shown here is derived from an EMBL/GenBank/DDBJ whole genome shotgun (WGS) entry which is preliminary data.</text>
</comment>
<evidence type="ECO:0000259" key="2">
    <source>
        <dbReference type="Pfam" id="PF17035"/>
    </source>
</evidence>
<name>A0A9Q0U736_SALVM</name>
<dbReference type="AlphaFoldDB" id="A0A9Q0U736"/>
<dbReference type="InterPro" id="IPR038336">
    <property type="entry name" value="NET_sf"/>
</dbReference>
<organism evidence="3 4">
    <name type="scientific">Salix viminalis</name>
    <name type="common">Common osier</name>
    <name type="synonym">Basket willow</name>
    <dbReference type="NCBI Taxonomy" id="40686"/>
    <lineage>
        <taxon>Eukaryota</taxon>
        <taxon>Viridiplantae</taxon>
        <taxon>Streptophyta</taxon>
        <taxon>Embryophyta</taxon>
        <taxon>Tracheophyta</taxon>
        <taxon>Spermatophyta</taxon>
        <taxon>Magnoliopsida</taxon>
        <taxon>eudicotyledons</taxon>
        <taxon>Gunneridae</taxon>
        <taxon>Pentapetalae</taxon>
        <taxon>rosids</taxon>
        <taxon>fabids</taxon>
        <taxon>Malpighiales</taxon>
        <taxon>Salicaceae</taxon>
        <taxon>Saliceae</taxon>
        <taxon>Salix</taxon>
    </lineage>
</organism>
<reference evidence="3" key="2">
    <citation type="journal article" date="2023" name="Int. J. Mol. Sci.">
        <title>De Novo Assembly and Annotation of 11 Diverse Shrub Willow (Salix) Genomes Reveals Novel Gene Organization in Sex-Linked Regions.</title>
        <authorList>
            <person name="Hyden B."/>
            <person name="Feng K."/>
            <person name="Yates T.B."/>
            <person name="Jawdy S."/>
            <person name="Cereghino C."/>
            <person name="Smart L.B."/>
            <person name="Muchero W."/>
        </authorList>
    </citation>
    <scope>NUCLEOTIDE SEQUENCE [LARGE SCALE GENOMIC DNA]</scope>
    <source>
        <tissue evidence="3">Shoot tip</tissue>
    </source>
</reference>
<sequence length="102" mass="11626">MPLEMRTLGGTDSLMKAANTATDQGRASVEKKPEKDTDKRKMTYEEKHELSISLQNLPSEKLESVLMFPTLFLMFVVRCDIDIWPSDANDVFGHLFYPCRAV</sequence>
<dbReference type="Pfam" id="PF17035">
    <property type="entry name" value="BET"/>
    <property type="match status" value="1"/>
</dbReference>
<reference evidence="3" key="1">
    <citation type="submission" date="2022-11" db="EMBL/GenBank/DDBJ databases">
        <authorList>
            <person name="Hyden B.L."/>
            <person name="Feng K."/>
            <person name="Yates T."/>
            <person name="Jawdy S."/>
            <person name="Smart L.B."/>
            <person name="Muchero W."/>
        </authorList>
    </citation>
    <scope>NUCLEOTIDE SEQUENCE</scope>
    <source>
        <tissue evidence="3">Shoot tip</tissue>
    </source>
</reference>
<feature type="compositionally biased region" description="Basic and acidic residues" evidence="1">
    <location>
        <begin position="28"/>
        <end position="41"/>
    </location>
</feature>
<protein>
    <submittedName>
        <fullName evidence="3">PROTEIN putative-RELATED</fullName>
    </submittedName>
</protein>
<dbReference type="Proteomes" id="UP001151529">
    <property type="component" value="Chromosome 11"/>
</dbReference>
<feature type="domain" description="NET" evidence="2">
    <location>
        <begin position="41"/>
        <end position="66"/>
    </location>
</feature>
<gene>
    <name evidence="3" type="ORF">OIU85_022538</name>
</gene>
<dbReference type="InterPro" id="IPR027353">
    <property type="entry name" value="NET_dom"/>
</dbReference>
<keyword evidence="4" id="KW-1185">Reference proteome</keyword>